<keyword evidence="1" id="KW-0812">Transmembrane</keyword>
<dbReference type="EMBL" id="DXBN01000147">
    <property type="protein sequence ID" value="HIZ53624.1"/>
    <property type="molecule type" value="Genomic_DNA"/>
</dbReference>
<feature type="transmembrane region" description="Helical" evidence="1">
    <location>
        <begin position="35"/>
        <end position="56"/>
    </location>
</feature>
<dbReference type="AlphaFoldDB" id="A0A9D2JIG3"/>
<keyword evidence="1" id="KW-1133">Transmembrane helix</keyword>
<comment type="caution">
    <text evidence="2">The sequence shown here is derived from an EMBL/GenBank/DDBJ whole genome shotgun (WGS) entry which is preliminary data.</text>
</comment>
<keyword evidence="1" id="KW-0472">Membrane</keyword>
<reference evidence="2" key="2">
    <citation type="submission" date="2021-04" db="EMBL/GenBank/DDBJ databases">
        <authorList>
            <person name="Gilroy R."/>
        </authorList>
    </citation>
    <scope>NUCLEOTIDE SEQUENCE</scope>
    <source>
        <strain evidence="2">CHK172-16539</strain>
    </source>
</reference>
<evidence type="ECO:0000256" key="1">
    <source>
        <dbReference type="SAM" id="Phobius"/>
    </source>
</evidence>
<protein>
    <recommendedName>
        <fullName evidence="4">DUF1648 domain-containing protein</fullName>
    </recommendedName>
</protein>
<evidence type="ECO:0000313" key="2">
    <source>
        <dbReference type="EMBL" id="HIZ53624.1"/>
    </source>
</evidence>
<reference evidence="2" key="1">
    <citation type="journal article" date="2021" name="PeerJ">
        <title>Extensive microbial diversity within the chicken gut microbiome revealed by metagenomics and culture.</title>
        <authorList>
            <person name="Gilroy R."/>
            <person name="Ravi A."/>
            <person name="Getino M."/>
            <person name="Pursley I."/>
            <person name="Horton D.L."/>
            <person name="Alikhan N.F."/>
            <person name="Baker D."/>
            <person name="Gharbi K."/>
            <person name="Hall N."/>
            <person name="Watson M."/>
            <person name="Adriaenssens E.M."/>
            <person name="Foster-Nyarko E."/>
            <person name="Jarju S."/>
            <person name="Secka A."/>
            <person name="Antonio M."/>
            <person name="Oren A."/>
            <person name="Chaudhuri R.R."/>
            <person name="La Ragione R."/>
            <person name="Hildebrand F."/>
            <person name="Pallen M.J."/>
        </authorList>
    </citation>
    <scope>NUCLEOTIDE SEQUENCE</scope>
    <source>
        <strain evidence="2">CHK172-16539</strain>
    </source>
</reference>
<feature type="transmembrane region" description="Helical" evidence="1">
    <location>
        <begin position="104"/>
        <end position="124"/>
    </location>
</feature>
<evidence type="ECO:0008006" key="4">
    <source>
        <dbReference type="Google" id="ProtNLM"/>
    </source>
</evidence>
<dbReference type="Proteomes" id="UP000824063">
    <property type="component" value="Unassembled WGS sequence"/>
</dbReference>
<gene>
    <name evidence="2" type="ORF">IAA20_06770</name>
</gene>
<evidence type="ECO:0000313" key="3">
    <source>
        <dbReference type="Proteomes" id="UP000824063"/>
    </source>
</evidence>
<organism evidence="2 3">
    <name type="scientific">Candidatus Enterococcus avicola</name>
    <dbReference type="NCBI Taxonomy" id="2838561"/>
    <lineage>
        <taxon>Bacteria</taxon>
        <taxon>Bacillati</taxon>
        <taxon>Bacillota</taxon>
        <taxon>Bacilli</taxon>
        <taxon>Lactobacillales</taxon>
        <taxon>Enterococcaceae</taxon>
        <taxon>Enterococcus</taxon>
    </lineage>
</organism>
<proteinExistence type="predicted"/>
<sequence>MDKQTTLLEYVKGKWTMDYLYTNAYLKKEKKTYPIGFALLNGALALVAANLPIFLVPEAVDVHLGTFGGMNLSGNQNVLILWTVLAVVLVIHILAFVYQNKHQLFFKGKINIPTIIAILWLFLFQENLRYWASGLCLITADLYLGFYFQWQSRAKE</sequence>
<name>A0A9D2JIG3_9ENTE</name>
<feature type="transmembrane region" description="Helical" evidence="1">
    <location>
        <begin position="130"/>
        <end position="150"/>
    </location>
</feature>
<accession>A0A9D2JIG3</accession>
<feature type="transmembrane region" description="Helical" evidence="1">
    <location>
        <begin position="76"/>
        <end position="97"/>
    </location>
</feature>